<protein>
    <submittedName>
        <fullName evidence="1">Uncharacterized protein</fullName>
    </submittedName>
</protein>
<organism evidence="1 2">
    <name type="scientific">Caerostris extrusa</name>
    <name type="common">Bark spider</name>
    <name type="synonym">Caerostris bankana</name>
    <dbReference type="NCBI Taxonomy" id="172846"/>
    <lineage>
        <taxon>Eukaryota</taxon>
        <taxon>Metazoa</taxon>
        <taxon>Ecdysozoa</taxon>
        <taxon>Arthropoda</taxon>
        <taxon>Chelicerata</taxon>
        <taxon>Arachnida</taxon>
        <taxon>Araneae</taxon>
        <taxon>Araneomorphae</taxon>
        <taxon>Entelegynae</taxon>
        <taxon>Araneoidea</taxon>
        <taxon>Araneidae</taxon>
        <taxon>Caerostris</taxon>
    </lineage>
</organism>
<comment type="caution">
    <text evidence="1">The sequence shown here is derived from an EMBL/GenBank/DDBJ whole genome shotgun (WGS) entry which is preliminary data.</text>
</comment>
<name>A0AAV4XSL9_CAEEX</name>
<reference evidence="1 2" key="1">
    <citation type="submission" date="2021-06" db="EMBL/GenBank/DDBJ databases">
        <title>Caerostris extrusa draft genome.</title>
        <authorList>
            <person name="Kono N."/>
            <person name="Arakawa K."/>
        </authorList>
    </citation>
    <scope>NUCLEOTIDE SEQUENCE [LARGE SCALE GENOMIC DNA]</scope>
</reference>
<dbReference type="EMBL" id="BPLR01000725">
    <property type="protein sequence ID" value="GIY96991.1"/>
    <property type="molecule type" value="Genomic_DNA"/>
</dbReference>
<dbReference type="AlphaFoldDB" id="A0AAV4XSL9"/>
<gene>
    <name evidence="1" type="ORF">CEXT_783901</name>
</gene>
<keyword evidence="2" id="KW-1185">Reference proteome</keyword>
<evidence type="ECO:0000313" key="2">
    <source>
        <dbReference type="Proteomes" id="UP001054945"/>
    </source>
</evidence>
<sequence>MGQQMWGIPSHTVAANIAQAELQLSDALFTFKKRELALRKEAEVKKKKGSVPIEEEKKKEKLLFPFRLGK</sequence>
<evidence type="ECO:0000313" key="1">
    <source>
        <dbReference type="EMBL" id="GIY96991.1"/>
    </source>
</evidence>
<accession>A0AAV4XSL9</accession>
<dbReference type="Proteomes" id="UP001054945">
    <property type="component" value="Unassembled WGS sequence"/>
</dbReference>
<proteinExistence type="predicted"/>